<gene>
    <name evidence="2" type="ORF">SAMN05216333_1124</name>
</gene>
<dbReference type="SMART" id="SM00470">
    <property type="entry name" value="ParB"/>
    <property type="match status" value="1"/>
</dbReference>
<protein>
    <submittedName>
        <fullName evidence="2">Chromosome segregation protein Spo0J, contains ParB-like nuclease domain</fullName>
    </submittedName>
</protein>
<evidence type="ECO:0000313" key="3">
    <source>
        <dbReference type="Proteomes" id="UP000198814"/>
    </source>
</evidence>
<dbReference type="InterPro" id="IPR036086">
    <property type="entry name" value="ParB/Sulfiredoxin_sf"/>
</dbReference>
<name>A0A1H8QIT6_9PROT</name>
<proteinExistence type="predicted"/>
<dbReference type="EMBL" id="FODO01000012">
    <property type="protein sequence ID" value="SEO53948.1"/>
    <property type="molecule type" value="Genomic_DNA"/>
</dbReference>
<dbReference type="STRING" id="42354.SAMN05216333_1124"/>
<dbReference type="InterPro" id="IPR003115">
    <property type="entry name" value="ParB_N"/>
</dbReference>
<dbReference type="Proteomes" id="UP000198814">
    <property type="component" value="Unassembled WGS sequence"/>
</dbReference>
<organism evidence="2 3">
    <name type="scientific">Nitrosomonas oligotropha</name>
    <dbReference type="NCBI Taxonomy" id="42354"/>
    <lineage>
        <taxon>Bacteria</taxon>
        <taxon>Pseudomonadati</taxon>
        <taxon>Pseudomonadota</taxon>
        <taxon>Betaproteobacteria</taxon>
        <taxon>Nitrosomonadales</taxon>
        <taxon>Nitrosomonadaceae</taxon>
        <taxon>Nitrosomonas</taxon>
    </lineage>
</organism>
<dbReference type="Gene3D" id="3.40.50.150">
    <property type="entry name" value="Vaccinia Virus protein VP39"/>
    <property type="match status" value="1"/>
</dbReference>
<dbReference type="OrthoDB" id="9816288at2"/>
<keyword evidence="3" id="KW-1185">Reference proteome</keyword>
<reference evidence="3" key="1">
    <citation type="submission" date="2016-10" db="EMBL/GenBank/DDBJ databases">
        <authorList>
            <person name="Varghese N."/>
            <person name="Submissions S."/>
        </authorList>
    </citation>
    <scope>NUCLEOTIDE SEQUENCE [LARGE SCALE GENOMIC DNA]</scope>
    <source>
        <strain evidence="3">Nm76</strain>
    </source>
</reference>
<feature type="domain" description="ParB-like N-terminal" evidence="1">
    <location>
        <begin position="14"/>
        <end position="111"/>
    </location>
</feature>
<evidence type="ECO:0000259" key="1">
    <source>
        <dbReference type="SMART" id="SM00470"/>
    </source>
</evidence>
<dbReference type="InterPro" id="IPR029063">
    <property type="entry name" value="SAM-dependent_MTases_sf"/>
</dbReference>
<sequence length="493" mass="54654">MEEMFLQTQFPQIEAKPIEALIAYARNPKQHGEEQLAKMVASLREFGWTFPILTDEQGEVIAGHGRLLAALRVQRYGWAIPGWEDTGTVPVLCKQGLSENQKRAYRILDNRIAEESGWDTELLSLELDALTDAEFDLALTGFDTDEISRLANALSSQSGIQSQEIAKKSLTELDESVKAMIDQAWSGIVREWSVHIAKARSGGLLSPKITPGVAAWHFIQAKHLGGEYPGYLSLAFCPERFWTAGDRKDSVPDCIAKAHEHDPSMRGVRWAVDERPDFDRVLSFGMPMAGARMPLDFPARLARDLIDEFTQEGGRVLDPCHGWGGRYVGFLLGVSAREYVGCDPSPVAHAGLEKARAALSGFAESDKTAQFIEQPFEEANLSGEFDFALTSPPYFDVEVYAGEDTSSMRYPKFDIWVQGFYLPMMRKVAVHLKQGAVFALQVGSQTYPLAQIAIDNAAACGFELVEKRNAGMNNTIQQTPEDKAEAILILRKC</sequence>
<dbReference type="Gene3D" id="3.90.1530.10">
    <property type="entry name" value="Conserved hypothetical protein from pyrococcus furiosus pfu- 392566-001, ParB domain"/>
    <property type="match status" value="1"/>
</dbReference>
<dbReference type="AlphaFoldDB" id="A0A1H8QIT6"/>
<dbReference type="SUPFAM" id="SSF53335">
    <property type="entry name" value="S-adenosyl-L-methionine-dependent methyltransferases"/>
    <property type="match status" value="1"/>
</dbReference>
<dbReference type="CDD" id="cd16403">
    <property type="entry name" value="ParB_N_like_MT"/>
    <property type="match status" value="1"/>
</dbReference>
<dbReference type="CDD" id="cd02440">
    <property type="entry name" value="AdoMet_MTases"/>
    <property type="match status" value="1"/>
</dbReference>
<accession>A0A1H8QIT6</accession>
<evidence type="ECO:0000313" key="2">
    <source>
        <dbReference type="EMBL" id="SEO53948.1"/>
    </source>
</evidence>
<dbReference type="RefSeq" id="WP_090322584.1">
    <property type="nucleotide sequence ID" value="NZ_FNOE01000047.1"/>
</dbReference>
<dbReference type="SUPFAM" id="SSF110849">
    <property type="entry name" value="ParB/Sulfiredoxin"/>
    <property type="match status" value="1"/>
</dbReference>